<name>A0A1I7BCL0_9ENTR</name>
<dbReference type="Proteomes" id="UP000199187">
    <property type="component" value="Unassembled WGS sequence"/>
</dbReference>
<proteinExistence type="predicted"/>
<keyword evidence="2" id="KW-1185">Reference proteome</keyword>
<dbReference type="OrthoDB" id="6624499at2"/>
<dbReference type="AlphaFoldDB" id="A0A1I7BCL0"/>
<reference evidence="2" key="1">
    <citation type="submission" date="2016-10" db="EMBL/GenBank/DDBJ databases">
        <authorList>
            <person name="Varghese N."/>
            <person name="Submissions S."/>
        </authorList>
    </citation>
    <scope>NUCLEOTIDE SEQUENCE [LARGE SCALE GENOMIC DNA]</scope>
    <source>
        <strain evidence="2">Ah-143</strain>
    </source>
</reference>
<evidence type="ECO:0000313" key="1">
    <source>
        <dbReference type="EMBL" id="SFT84812.1"/>
    </source>
</evidence>
<protein>
    <submittedName>
        <fullName evidence="1">Uncharacterized protein</fullName>
    </submittedName>
</protein>
<accession>A0A1I7BCL0</accession>
<sequence>MKNKKIDTMAKVAMRSRGLSVKERRVRYQGKIFTFKYVSGHYEVFFNDEKVDVIETENINQAIADYKEKHNKTKRQMP</sequence>
<dbReference type="RefSeq" id="WP_090121352.1">
    <property type="nucleotide sequence ID" value="NZ_CP045300.1"/>
</dbReference>
<organism evidence="1 2">
    <name type="scientific">Kosakonia arachidis</name>
    <dbReference type="NCBI Taxonomy" id="551989"/>
    <lineage>
        <taxon>Bacteria</taxon>
        <taxon>Pseudomonadati</taxon>
        <taxon>Pseudomonadota</taxon>
        <taxon>Gammaproteobacteria</taxon>
        <taxon>Enterobacterales</taxon>
        <taxon>Enterobacteriaceae</taxon>
        <taxon>Kosakonia</taxon>
    </lineage>
</organism>
<dbReference type="EMBL" id="FPAU01000002">
    <property type="protein sequence ID" value="SFT84812.1"/>
    <property type="molecule type" value="Genomic_DNA"/>
</dbReference>
<evidence type="ECO:0000313" key="2">
    <source>
        <dbReference type="Proteomes" id="UP000199187"/>
    </source>
</evidence>
<gene>
    <name evidence="1" type="ORF">SAMN05192562_102462</name>
</gene>